<feature type="transmembrane region" description="Helical" evidence="2">
    <location>
        <begin position="386"/>
        <end position="405"/>
    </location>
</feature>
<feature type="region of interest" description="Disordered" evidence="1">
    <location>
        <begin position="566"/>
        <end position="585"/>
    </location>
</feature>
<keyword evidence="2" id="KW-1133">Transmembrane helix</keyword>
<feature type="domain" description="YVC1 N-terminal linker helical" evidence="3">
    <location>
        <begin position="30"/>
        <end position="210"/>
    </location>
</feature>
<evidence type="ECO:0000313" key="5">
    <source>
        <dbReference type="EMBL" id="KAF5358902.1"/>
    </source>
</evidence>
<keyword evidence="2" id="KW-0812">Transmembrane</keyword>
<organism evidence="5 6">
    <name type="scientific">Tetrapyrgos nigripes</name>
    <dbReference type="NCBI Taxonomy" id="182062"/>
    <lineage>
        <taxon>Eukaryota</taxon>
        <taxon>Fungi</taxon>
        <taxon>Dikarya</taxon>
        <taxon>Basidiomycota</taxon>
        <taxon>Agaricomycotina</taxon>
        <taxon>Agaricomycetes</taxon>
        <taxon>Agaricomycetidae</taxon>
        <taxon>Agaricales</taxon>
        <taxon>Marasmiineae</taxon>
        <taxon>Marasmiaceae</taxon>
        <taxon>Tetrapyrgos</taxon>
    </lineage>
</organism>
<sequence length="632" mass="70625">MPGLNADGDGGDRQSLVSVQSVKPSSDSLTKLVGRLRALTLRLLPVEVAPEDISAPTSRVITPEVISAYTAAAGDFVEALPYCLLRARAEFLWDAQHNPADYDEDYGRAVACEVLARRIVHKTAPDRLNAIMSTRYKHKQIDGDDSDPCSALEMAIDTHATIFLSSTESQDVVKALWVGDIVQKSEEVDVHEIDYIPYSDTRSGSFWDHLDPSRLSVPRSSSGCFFLLAYSQAVRQPVERLTDPTYDNDMDAWEVVLYTLALSIIFEDVHKFFKLLRFVTWRAFSFWNVVAIITDSLLLAAFILRVIGIRAIDEKSTHLRVTSFQVLSFVSPLIWMSTSSLLIQMSESFDPMTLLNRVDHLDPDDAYRYVGMMQICVARMLQESGIFFALLSILGLGFAQAMYALDAADGTVAAPSSVVNSLIQGLLGSPDFTTYDKSPSGLLMYYLWNIVTLIILLNVLISLFSSAYDDVVGDAEAQFLAFFAGKTVGMIRAPDSYVYPAPFNLVEMIFVSPFEYVLSERAYASLNRFVMRIMFFIPLTLIALSETFQEEEARWVKNWLSGDNQGDDNYDKHRDPEPSEDDARGGLSISKVPFAELVKVFPNTAQSTDTLMMLEIKELKAKLDKLMEKLDA</sequence>
<evidence type="ECO:0000259" key="4">
    <source>
        <dbReference type="Pfam" id="PF23317"/>
    </source>
</evidence>
<evidence type="ECO:0000256" key="2">
    <source>
        <dbReference type="SAM" id="Phobius"/>
    </source>
</evidence>
<evidence type="ECO:0000256" key="1">
    <source>
        <dbReference type="SAM" id="MobiDB-lite"/>
    </source>
</evidence>
<reference evidence="5 6" key="1">
    <citation type="journal article" date="2020" name="ISME J.">
        <title>Uncovering the hidden diversity of litter-decomposition mechanisms in mushroom-forming fungi.</title>
        <authorList>
            <person name="Floudas D."/>
            <person name="Bentzer J."/>
            <person name="Ahren D."/>
            <person name="Johansson T."/>
            <person name="Persson P."/>
            <person name="Tunlid A."/>
        </authorList>
    </citation>
    <scope>NUCLEOTIDE SEQUENCE [LARGE SCALE GENOMIC DNA]</scope>
    <source>
        <strain evidence="5 6">CBS 291.85</strain>
    </source>
</reference>
<dbReference type="PANTHER" id="PTHR35859:SF4">
    <property type="entry name" value="MEMBRANE CHANNEL PROTEIN, PUTATIVE (AFU_ORTHOLOGUE AFUA_6G11300)-RELATED"/>
    <property type="match status" value="1"/>
</dbReference>
<evidence type="ECO:0000259" key="3">
    <source>
        <dbReference type="Pfam" id="PF23190"/>
    </source>
</evidence>
<keyword evidence="2" id="KW-0472">Membrane</keyword>
<evidence type="ECO:0000313" key="6">
    <source>
        <dbReference type="Proteomes" id="UP000559256"/>
    </source>
</evidence>
<feature type="compositionally biased region" description="Basic and acidic residues" evidence="1">
    <location>
        <begin position="569"/>
        <end position="584"/>
    </location>
</feature>
<dbReference type="Pfam" id="PF23317">
    <property type="entry name" value="YVC1_C"/>
    <property type="match status" value="1"/>
</dbReference>
<dbReference type="InterPro" id="IPR056336">
    <property type="entry name" value="YVC1_C"/>
</dbReference>
<name>A0A8H5G5Q9_9AGAR</name>
<feature type="transmembrane region" description="Helical" evidence="2">
    <location>
        <begin position="284"/>
        <end position="307"/>
    </location>
</feature>
<feature type="domain" description="Calcium channel YVC1-like C-terminal transmembrane" evidence="4">
    <location>
        <begin position="251"/>
        <end position="539"/>
    </location>
</feature>
<proteinExistence type="predicted"/>
<dbReference type="PANTHER" id="PTHR35859">
    <property type="entry name" value="NONSELECTIVE CATION CHANNEL PROTEIN"/>
    <property type="match status" value="1"/>
</dbReference>
<accession>A0A8H5G5Q9</accession>
<dbReference type="InterPro" id="IPR056337">
    <property type="entry name" value="LHD_YVC1"/>
</dbReference>
<dbReference type="OrthoDB" id="301415at2759"/>
<dbReference type="Pfam" id="PF23190">
    <property type="entry name" value="LHD_TRPY1"/>
    <property type="match status" value="1"/>
</dbReference>
<feature type="transmembrane region" description="Helical" evidence="2">
    <location>
        <begin position="445"/>
        <end position="464"/>
    </location>
</feature>
<dbReference type="Proteomes" id="UP000559256">
    <property type="component" value="Unassembled WGS sequence"/>
</dbReference>
<dbReference type="InterPro" id="IPR052971">
    <property type="entry name" value="TRP_calcium_channel"/>
</dbReference>
<feature type="region of interest" description="Disordered" evidence="1">
    <location>
        <begin position="1"/>
        <end position="22"/>
    </location>
</feature>
<comment type="caution">
    <text evidence="5">The sequence shown here is derived from an EMBL/GenBank/DDBJ whole genome shotgun (WGS) entry which is preliminary data.</text>
</comment>
<gene>
    <name evidence="5" type="ORF">D9758_004822</name>
</gene>
<dbReference type="EMBL" id="JAACJM010000047">
    <property type="protein sequence ID" value="KAF5358902.1"/>
    <property type="molecule type" value="Genomic_DNA"/>
</dbReference>
<keyword evidence="6" id="KW-1185">Reference proteome</keyword>
<protein>
    <recommendedName>
        <fullName evidence="7">Calcium activated cation channel</fullName>
    </recommendedName>
</protein>
<dbReference type="AlphaFoldDB" id="A0A8H5G5Q9"/>
<evidence type="ECO:0008006" key="7">
    <source>
        <dbReference type="Google" id="ProtNLM"/>
    </source>
</evidence>